<dbReference type="Pfam" id="PF14398">
    <property type="entry name" value="ATPgrasp_YheCD"/>
    <property type="match status" value="1"/>
</dbReference>
<sequence length="374" mass="43945">MAKKKRKSNLSKTRPTVGVLVRSISIKKLLKREEIPTLTELKDANKQMGLTLYVFSIKDVDLIKKRIKAIYFNDKKGLWEKGEFPYPDIIYKKNSSTSQKKSSRNFEKQLKNRKVKPLNYLQGFNKWEVYTHLSKENNFLQYLPITRIYKEPIDLLRMFEKSEKLYLKACRGGRGKQVMKVTKLPKGGYEYSYYIDKLYVYRVENFNILIDRIKKFYAKRTFLIQQAIDLITIDNKIVDLRAEVQRNANGKITVAAIPVRIGQYNAPITTHAECFTFDHFFNVIMNYSDDETKELKSKIEAFLRLAYESIEKYYGPSGEIGIDVGLDKSGKLWFIECNARSLKVSLHKAYDKKTINQSYLNLLKYAEFRYSHRV</sequence>
<dbReference type="EMBL" id="FMUS01000010">
    <property type="protein sequence ID" value="SCY57760.1"/>
    <property type="molecule type" value="Genomic_DNA"/>
</dbReference>
<evidence type="ECO:0000313" key="1">
    <source>
        <dbReference type="EMBL" id="SCY57760.1"/>
    </source>
</evidence>
<gene>
    <name evidence="1" type="ORF">SAMN03080606_01878</name>
</gene>
<dbReference type="InterPro" id="IPR026838">
    <property type="entry name" value="YheC/D"/>
</dbReference>
<name>A0A1G5H329_9FIRM</name>
<proteinExistence type="predicted"/>
<dbReference type="RefSeq" id="WP_091542693.1">
    <property type="nucleotide sequence ID" value="NZ_FMUS01000010.1"/>
</dbReference>
<evidence type="ECO:0000313" key="2">
    <source>
        <dbReference type="Proteomes" id="UP000198636"/>
    </source>
</evidence>
<keyword evidence="2" id="KW-1185">Reference proteome</keyword>
<accession>A0A1G5H329</accession>
<dbReference type="SUPFAM" id="SSF56059">
    <property type="entry name" value="Glutathione synthetase ATP-binding domain-like"/>
    <property type="match status" value="1"/>
</dbReference>
<reference evidence="1 2" key="1">
    <citation type="submission" date="2016-10" db="EMBL/GenBank/DDBJ databases">
        <authorList>
            <person name="de Groot N.N."/>
        </authorList>
    </citation>
    <scope>NUCLEOTIDE SEQUENCE [LARGE SCALE GENOMIC DNA]</scope>
    <source>
        <strain evidence="1 2">DSM 18978</strain>
    </source>
</reference>
<dbReference type="OrthoDB" id="1809801at2"/>
<organism evidence="1 2">
    <name type="scientific">Alkaliphilus peptidifermentans DSM 18978</name>
    <dbReference type="NCBI Taxonomy" id="1120976"/>
    <lineage>
        <taxon>Bacteria</taxon>
        <taxon>Bacillati</taxon>
        <taxon>Bacillota</taxon>
        <taxon>Clostridia</taxon>
        <taxon>Peptostreptococcales</taxon>
        <taxon>Natronincolaceae</taxon>
        <taxon>Alkaliphilus</taxon>
    </lineage>
</organism>
<dbReference type="AlphaFoldDB" id="A0A1G5H329"/>
<protein>
    <submittedName>
        <fullName evidence="1">YheC/D like ATP-grasp</fullName>
    </submittedName>
</protein>
<dbReference type="STRING" id="1120976.SAMN03080606_01878"/>
<dbReference type="Proteomes" id="UP000198636">
    <property type="component" value="Unassembled WGS sequence"/>
</dbReference>